<keyword evidence="2" id="KW-1185">Reference proteome</keyword>
<sequence length="115" mass="13482">MISRLYHALDPGLGRCTTVSSADRSASAISILVECVQRARKCHRRTEADIIYQKVLERTFQIYNHSTRTRALDGRVCQPLWHRRLYSTDGWFYDIACYLFSLLRFCDHPSWRGLN</sequence>
<accession>A0A016WTD3</accession>
<gene>
    <name evidence="1" type="primary">Acey_s0514.g2773</name>
    <name evidence="1" type="ORF">Y032_0514g2773</name>
</gene>
<comment type="caution">
    <text evidence="1">The sequence shown here is derived from an EMBL/GenBank/DDBJ whole genome shotgun (WGS) entry which is preliminary data.</text>
</comment>
<name>A0A016WTD3_9BILA</name>
<dbReference type="Proteomes" id="UP000024635">
    <property type="component" value="Unassembled WGS sequence"/>
</dbReference>
<evidence type="ECO:0000313" key="2">
    <source>
        <dbReference type="Proteomes" id="UP000024635"/>
    </source>
</evidence>
<evidence type="ECO:0000313" key="1">
    <source>
        <dbReference type="EMBL" id="EYC42876.1"/>
    </source>
</evidence>
<reference evidence="2" key="1">
    <citation type="journal article" date="2015" name="Nat. Genet.">
        <title>The genome and transcriptome of the zoonotic hookworm Ancylostoma ceylanicum identify infection-specific gene families.</title>
        <authorList>
            <person name="Schwarz E.M."/>
            <person name="Hu Y."/>
            <person name="Antoshechkin I."/>
            <person name="Miller M.M."/>
            <person name="Sternberg P.W."/>
            <person name="Aroian R.V."/>
        </authorList>
    </citation>
    <scope>NUCLEOTIDE SEQUENCE</scope>
    <source>
        <strain evidence="2">HY135</strain>
    </source>
</reference>
<dbReference type="EMBL" id="JARK01000114">
    <property type="protein sequence ID" value="EYC42876.1"/>
    <property type="molecule type" value="Genomic_DNA"/>
</dbReference>
<organism evidence="1 2">
    <name type="scientific">Ancylostoma ceylanicum</name>
    <dbReference type="NCBI Taxonomy" id="53326"/>
    <lineage>
        <taxon>Eukaryota</taxon>
        <taxon>Metazoa</taxon>
        <taxon>Ecdysozoa</taxon>
        <taxon>Nematoda</taxon>
        <taxon>Chromadorea</taxon>
        <taxon>Rhabditida</taxon>
        <taxon>Rhabditina</taxon>
        <taxon>Rhabditomorpha</taxon>
        <taxon>Strongyloidea</taxon>
        <taxon>Ancylostomatidae</taxon>
        <taxon>Ancylostomatinae</taxon>
        <taxon>Ancylostoma</taxon>
    </lineage>
</organism>
<proteinExistence type="predicted"/>
<dbReference type="AlphaFoldDB" id="A0A016WTD3"/>
<protein>
    <submittedName>
        <fullName evidence="1">Uncharacterized protein</fullName>
    </submittedName>
</protein>